<organism evidence="5 6">
    <name type="scientific">Paractinoplanes durhamensis</name>
    <dbReference type="NCBI Taxonomy" id="113563"/>
    <lineage>
        <taxon>Bacteria</taxon>
        <taxon>Bacillati</taxon>
        <taxon>Actinomycetota</taxon>
        <taxon>Actinomycetes</taxon>
        <taxon>Micromonosporales</taxon>
        <taxon>Micromonosporaceae</taxon>
        <taxon>Paractinoplanes</taxon>
    </lineage>
</organism>
<dbReference type="Proteomes" id="UP000637628">
    <property type="component" value="Unassembled WGS sequence"/>
</dbReference>
<dbReference type="PRINTS" id="PR00412">
    <property type="entry name" value="EPOXHYDRLASE"/>
</dbReference>
<dbReference type="RefSeq" id="WP_203734566.1">
    <property type="nucleotide sequence ID" value="NZ_BAAATX010000019.1"/>
</dbReference>
<name>A0ABQ3ZA84_9ACTN</name>
<dbReference type="Pfam" id="PF06441">
    <property type="entry name" value="EHN"/>
    <property type="match status" value="1"/>
</dbReference>
<comment type="similarity">
    <text evidence="1">Belongs to the peptidase S33 family.</text>
</comment>
<dbReference type="InterPro" id="IPR029058">
    <property type="entry name" value="AB_hydrolase_fold"/>
</dbReference>
<proteinExistence type="inferred from homology"/>
<accession>A0ABQ3ZA84</accession>
<keyword evidence="6" id="KW-1185">Reference proteome</keyword>
<dbReference type="PIRSF" id="PIRSF001112">
    <property type="entry name" value="Epoxide_hydrolase"/>
    <property type="match status" value="1"/>
</dbReference>
<dbReference type="InterPro" id="IPR016292">
    <property type="entry name" value="Epoxide_hydrolase"/>
</dbReference>
<dbReference type="Gene3D" id="3.40.50.1820">
    <property type="entry name" value="alpha/beta hydrolase"/>
    <property type="match status" value="1"/>
</dbReference>
<dbReference type="InterPro" id="IPR010497">
    <property type="entry name" value="Epoxide_hydro_N"/>
</dbReference>
<comment type="caution">
    <text evidence="5">The sequence shown here is derived from an EMBL/GenBank/DDBJ whole genome shotgun (WGS) entry which is preliminary data.</text>
</comment>
<sequence>MNESAVHVPEADLDDLRVRLSRTRWPDELPGSGWDYGIPLDRVQHLAAAWEKYDWRRHERRLNAFPQFTTTIDGENVWFVHVRSANPDALPLILTHGWPGSPVEFLDLIPLLTPHFQVVVPAIPGFSFSGPTRSRGWGQQRVAQAWATLMADLGYDRYGAQGGDWGSGISRLLAAHAPERVVGVHVNYLPSGGPYDGPLSPIDQARLEKTRALAANRHPHQILFSKTPQTLAYALTDSPVGQLAFLAEKFTTWADPAHAIPDETILDDVMHYWLTRTAASSSRLIKESGLGAGPIPCPAPLAVAVLPADLVQSIRPLVEQRHDVRQWSEFSRGGHFAALEVPELLAADVVAFFAGL</sequence>
<dbReference type="PANTHER" id="PTHR21661:SF35">
    <property type="entry name" value="EPOXIDE HYDROLASE"/>
    <property type="match status" value="1"/>
</dbReference>
<dbReference type="GO" id="GO:0016787">
    <property type="term" value="F:hydrolase activity"/>
    <property type="evidence" value="ECO:0007669"/>
    <property type="project" value="UniProtKB-KW"/>
</dbReference>
<protein>
    <submittedName>
        <fullName evidence="5">Microsomal epoxide hydrolase</fullName>
    </submittedName>
</protein>
<dbReference type="EMBL" id="BOML01000066">
    <property type="protein sequence ID" value="GIE06717.1"/>
    <property type="molecule type" value="Genomic_DNA"/>
</dbReference>
<dbReference type="PANTHER" id="PTHR21661">
    <property type="entry name" value="EPOXIDE HYDROLASE 1-RELATED"/>
    <property type="match status" value="1"/>
</dbReference>
<keyword evidence="2" id="KW-0058">Aromatic hydrocarbons catabolism</keyword>
<dbReference type="SUPFAM" id="SSF53474">
    <property type="entry name" value="alpha/beta-Hydrolases"/>
    <property type="match status" value="1"/>
</dbReference>
<reference evidence="5 6" key="1">
    <citation type="submission" date="2021-01" db="EMBL/GenBank/DDBJ databases">
        <title>Whole genome shotgun sequence of Actinoplanes durhamensis NBRC 14914.</title>
        <authorList>
            <person name="Komaki H."/>
            <person name="Tamura T."/>
        </authorList>
    </citation>
    <scope>NUCLEOTIDE SEQUENCE [LARGE SCALE GENOMIC DNA]</scope>
    <source>
        <strain evidence="5 6">NBRC 14914</strain>
    </source>
</reference>
<evidence type="ECO:0000256" key="3">
    <source>
        <dbReference type="ARBA" id="ARBA00022801"/>
    </source>
</evidence>
<evidence type="ECO:0000313" key="6">
    <source>
        <dbReference type="Proteomes" id="UP000637628"/>
    </source>
</evidence>
<dbReference type="InterPro" id="IPR000639">
    <property type="entry name" value="Epox_hydrolase-like"/>
</dbReference>
<evidence type="ECO:0000313" key="5">
    <source>
        <dbReference type="EMBL" id="GIE06717.1"/>
    </source>
</evidence>
<evidence type="ECO:0000256" key="1">
    <source>
        <dbReference type="ARBA" id="ARBA00010088"/>
    </source>
</evidence>
<keyword evidence="3 5" id="KW-0378">Hydrolase</keyword>
<evidence type="ECO:0000256" key="2">
    <source>
        <dbReference type="ARBA" id="ARBA00022797"/>
    </source>
</evidence>
<evidence type="ECO:0000259" key="4">
    <source>
        <dbReference type="Pfam" id="PF06441"/>
    </source>
</evidence>
<feature type="domain" description="Epoxide hydrolase N-terminal" evidence="4">
    <location>
        <begin position="3"/>
        <end position="105"/>
    </location>
</feature>
<gene>
    <name evidence="5" type="ORF">Adu01nite_80670</name>
</gene>